<dbReference type="EMBL" id="MAYW01000089">
    <property type="protein sequence ID" value="ODS31884.1"/>
    <property type="molecule type" value="Genomic_DNA"/>
</dbReference>
<protein>
    <recommendedName>
        <fullName evidence="4">DUF3732 domain-containing protein</fullName>
    </recommendedName>
</protein>
<dbReference type="InterPro" id="IPR022205">
    <property type="entry name" value="DUF3732"/>
</dbReference>
<dbReference type="Proteomes" id="UP000094056">
    <property type="component" value="Unassembled WGS sequence"/>
</dbReference>
<name>A0A1E3XA88_9BACT</name>
<dbReference type="Pfam" id="PF12532">
    <property type="entry name" value="DUF3732"/>
    <property type="match status" value="1"/>
</dbReference>
<sequence length="644" mass="73906">MSFQILDIVLYNNAGKQRVLSLKPGKMNIITGASKTGKTALIEIIDYCMGSDDCGIPEGIIRKTVKWVGIRIKVTKGQIFIARKLPEPGVKSSSEVFYEVKKKVEIPVYSILKQTTNPQTLIALLTKHSGIGENLNIPPSEQTRNPLSANIKHAKFFCFQQQSEIISNRYLFHKQGEPFIPQAIKDTLPYFMGAVTENHVAKMERLRDLRHKLKGLERRLSESESILGDGISRAHSLLSEAKDFGLFSETQPDKWEDCIKILQRIQNKPFEPEKEIEIEGDAFKQLQIERDQLTQNLRRLKDELAAAKTLITEKQDFSHESKEHISRLQSIGIFTSASDEHYECPLCQSTLEPRSFPQVKDIGNSIKKISKQVRVMDERSPKMQEVIRTIGKRIEDIKLRLEQNREALDAIQVSNERLQKIRDRNAKRAHILGRIGLYLESIPPVEDSSDLKREILLLKEEITSLEDELSDEAIKDRIASIISIMSKDMSLWARELKLEHSEFPLRLDLKQLTVVADTEDGPIPMFKMGSGENWVGYHLVTHLALHKWFVKKKQPVPRFLFIDQPSQVYFPADKDINGTMDNIENEDREAVARMYKLALNVINELDGNLQIILTDHADINEKWFQDCVVERWRGGKKLVPEDWI</sequence>
<gene>
    <name evidence="2" type="ORF">SCARUB_02998</name>
</gene>
<evidence type="ECO:0000313" key="2">
    <source>
        <dbReference type="EMBL" id="ODS31884.1"/>
    </source>
</evidence>
<feature type="coiled-coil region" evidence="1">
    <location>
        <begin position="448"/>
        <end position="475"/>
    </location>
</feature>
<evidence type="ECO:0000313" key="3">
    <source>
        <dbReference type="Proteomes" id="UP000094056"/>
    </source>
</evidence>
<organism evidence="2 3">
    <name type="scientific">Candidatus Scalindua rubra</name>
    <dbReference type="NCBI Taxonomy" id="1872076"/>
    <lineage>
        <taxon>Bacteria</taxon>
        <taxon>Pseudomonadati</taxon>
        <taxon>Planctomycetota</taxon>
        <taxon>Candidatus Brocadiia</taxon>
        <taxon>Candidatus Brocadiales</taxon>
        <taxon>Candidatus Scalinduaceae</taxon>
        <taxon>Candidatus Scalindua</taxon>
    </lineage>
</organism>
<evidence type="ECO:0000256" key="1">
    <source>
        <dbReference type="SAM" id="Coils"/>
    </source>
</evidence>
<keyword evidence="1" id="KW-0175">Coiled coil</keyword>
<accession>A0A1E3XA88</accession>
<reference evidence="2 3" key="1">
    <citation type="submission" date="2016-07" db="EMBL/GenBank/DDBJ databases">
        <title>Draft genome of Scalindua rubra, obtained from a brine-seawater interface in the Red Sea, sheds light on salt adaptation in anammox bacteria.</title>
        <authorList>
            <person name="Speth D.R."/>
            <person name="Lagkouvardos I."/>
            <person name="Wang Y."/>
            <person name="Qian P.-Y."/>
            <person name="Dutilh B.E."/>
            <person name="Jetten M.S."/>
        </authorList>
    </citation>
    <scope>NUCLEOTIDE SEQUENCE [LARGE SCALE GENOMIC DNA]</scope>
    <source>
        <strain evidence="2">BSI-1</strain>
    </source>
</reference>
<evidence type="ECO:0008006" key="4">
    <source>
        <dbReference type="Google" id="ProtNLM"/>
    </source>
</evidence>
<dbReference type="AlphaFoldDB" id="A0A1E3XA88"/>
<comment type="caution">
    <text evidence="2">The sequence shown here is derived from an EMBL/GenBank/DDBJ whole genome shotgun (WGS) entry which is preliminary data.</text>
</comment>
<proteinExistence type="predicted"/>
<feature type="coiled-coil region" evidence="1">
    <location>
        <begin position="283"/>
        <end position="310"/>
    </location>
</feature>
<feature type="coiled-coil region" evidence="1">
    <location>
        <begin position="199"/>
        <end position="226"/>
    </location>
</feature>